<dbReference type="Pfam" id="PF02698">
    <property type="entry name" value="DUF218"/>
    <property type="match status" value="1"/>
</dbReference>
<dbReference type="Proteomes" id="UP000243478">
    <property type="component" value="Unassembled WGS sequence"/>
</dbReference>
<sequence>MLALTLFLLLSCAVLVRKRHVRSGALLAVAPLAILASASAPITQLLLDLAQDAPPSTATAHHPRTAIVVLGAGIDQDAHGSRPGLAGYSRLMAATQRYLACERTGESCVVLVSGGATAPDNAAEANVYARELIALGVPAEHIIREHASVNTWQNASNSSRMIQRDSVRVVLVTSGLHLRRSLIYFRHFGVVAEGLPSDRLRASPGWLPSAYNLLLIEVMLHEYIGVLRYHVYNGMGWNEESIKLDSVTPAATTHASPH</sequence>
<dbReference type="InterPro" id="IPR051599">
    <property type="entry name" value="Cell_Envelope_Assoc"/>
</dbReference>
<organism evidence="1 2">
    <name type="scientific">Stenotrophomonas maltophilia</name>
    <name type="common">Pseudomonas maltophilia</name>
    <name type="synonym">Xanthomonas maltophilia</name>
    <dbReference type="NCBI Taxonomy" id="40324"/>
    <lineage>
        <taxon>Bacteria</taxon>
        <taxon>Pseudomonadati</taxon>
        <taxon>Pseudomonadota</taxon>
        <taxon>Gammaproteobacteria</taxon>
        <taxon>Lysobacterales</taxon>
        <taxon>Lysobacteraceae</taxon>
        <taxon>Stenotrophomonas</taxon>
        <taxon>Stenotrophomonas maltophilia group</taxon>
    </lineage>
</organism>
<dbReference type="InterPro" id="IPR014729">
    <property type="entry name" value="Rossmann-like_a/b/a_fold"/>
</dbReference>
<reference evidence="1 2" key="1">
    <citation type="submission" date="2015-03" db="EMBL/GenBank/DDBJ databases">
        <title>Draft genome of Stenotrophomonas maltophila isolated from urine specimen.</title>
        <authorList>
            <person name="Murugan N."/>
            <person name="Malathi J."/>
            <person name="Umashankar V."/>
            <person name="Madhavan H."/>
        </authorList>
    </citation>
    <scope>NUCLEOTIDE SEQUENCE [LARGE SCALE GENOMIC DNA]</scope>
    <source>
        <strain evidence="1 2">JMNMN1</strain>
    </source>
</reference>
<evidence type="ECO:0000313" key="1">
    <source>
        <dbReference type="EMBL" id="KKD56765.1"/>
    </source>
</evidence>
<dbReference type="CDD" id="cd06259">
    <property type="entry name" value="YdcF-like"/>
    <property type="match status" value="1"/>
</dbReference>
<accession>A0A0F5ZP70</accession>
<dbReference type="InterPro" id="IPR003848">
    <property type="entry name" value="DUF218"/>
</dbReference>
<dbReference type="RefSeq" id="WP_012481587.1">
    <property type="nucleotide sequence ID" value="NZ_AP021908.1"/>
</dbReference>
<dbReference type="EMBL" id="JZRZ01000030">
    <property type="protein sequence ID" value="KKD56765.1"/>
    <property type="molecule type" value="Genomic_DNA"/>
</dbReference>
<dbReference type="GO" id="GO:0000270">
    <property type="term" value="P:peptidoglycan metabolic process"/>
    <property type="evidence" value="ECO:0007669"/>
    <property type="project" value="TreeGrafter"/>
</dbReference>
<gene>
    <name evidence="1" type="ORF">VM57_19110</name>
</gene>
<dbReference type="Gene3D" id="3.40.50.620">
    <property type="entry name" value="HUPs"/>
    <property type="match status" value="1"/>
</dbReference>
<dbReference type="GO" id="GO:0005886">
    <property type="term" value="C:plasma membrane"/>
    <property type="evidence" value="ECO:0007669"/>
    <property type="project" value="TreeGrafter"/>
</dbReference>
<dbReference type="AlphaFoldDB" id="A0A0F5ZP70"/>
<dbReference type="GO" id="GO:0043164">
    <property type="term" value="P:Gram-negative-bacterium-type cell wall biogenesis"/>
    <property type="evidence" value="ECO:0007669"/>
    <property type="project" value="TreeGrafter"/>
</dbReference>
<dbReference type="PATRIC" id="fig|40324.63.peg.7090"/>
<dbReference type="PANTHER" id="PTHR30336:SF4">
    <property type="entry name" value="ENVELOPE BIOGENESIS FACTOR ELYC"/>
    <property type="match status" value="1"/>
</dbReference>
<keyword evidence="1" id="KW-0449">Lipoprotein</keyword>
<comment type="caution">
    <text evidence="1">The sequence shown here is derived from an EMBL/GenBank/DDBJ whole genome shotgun (WGS) entry which is preliminary data.</text>
</comment>
<name>A0A0F5ZP70_STEMA</name>
<dbReference type="PANTHER" id="PTHR30336">
    <property type="entry name" value="INNER MEMBRANE PROTEIN, PROBABLE PERMEASE"/>
    <property type="match status" value="1"/>
</dbReference>
<evidence type="ECO:0000313" key="2">
    <source>
        <dbReference type="Proteomes" id="UP000243478"/>
    </source>
</evidence>
<proteinExistence type="predicted"/>
<protein>
    <submittedName>
        <fullName evidence="1">Exported lipoprotein</fullName>
    </submittedName>
</protein>